<name>A0AAW1VBE1_9CUCU</name>
<feature type="signal peptide" evidence="1">
    <location>
        <begin position="1"/>
        <end position="20"/>
    </location>
</feature>
<feature type="domain" description="Partial AB-hydrolase lipase" evidence="2">
    <location>
        <begin position="56"/>
        <end position="84"/>
    </location>
</feature>
<keyword evidence="1" id="KW-0732">Signal</keyword>
<dbReference type="InterPro" id="IPR006693">
    <property type="entry name" value="AB_hydrolase_lipase"/>
</dbReference>
<accession>A0AAW1VBE1</accession>
<reference evidence="3 4" key="1">
    <citation type="submission" date="2023-03" db="EMBL/GenBank/DDBJ databases">
        <title>Genome insight into feeding habits of ladybird beetles.</title>
        <authorList>
            <person name="Li H.-S."/>
            <person name="Huang Y.-H."/>
            <person name="Pang H."/>
        </authorList>
    </citation>
    <scope>NUCLEOTIDE SEQUENCE [LARGE SCALE GENOMIC DNA]</scope>
    <source>
        <strain evidence="3">SYSU_2023b</strain>
        <tissue evidence="3">Whole body</tissue>
    </source>
</reference>
<organism evidence="3 4">
    <name type="scientific">Henosepilachna vigintioctopunctata</name>
    <dbReference type="NCBI Taxonomy" id="420089"/>
    <lineage>
        <taxon>Eukaryota</taxon>
        <taxon>Metazoa</taxon>
        <taxon>Ecdysozoa</taxon>
        <taxon>Arthropoda</taxon>
        <taxon>Hexapoda</taxon>
        <taxon>Insecta</taxon>
        <taxon>Pterygota</taxon>
        <taxon>Neoptera</taxon>
        <taxon>Endopterygota</taxon>
        <taxon>Coleoptera</taxon>
        <taxon>Polyphaga</taxon>
        <taxon>Cucujiformia</taxon>
        <taxon>Coccinelloidea</taxon>
        <taxon>Coccinellidae</taxon>
        <taxon>Epilachninae</taxon>
        <taxon>Epilachnini</taxon>
        <taxon>Henosepilachna</taxon>
    </lineage>
</organism>
<evidence type="ECO:0000256" key="1">
    <source>
        <dbReference type="SAM" id="SignalP"/>
    </source>
</evidence>
<dbReference type="InterPro" id="IPR029058">
    <property type="entry name" value="AB_hydrolase_fold"/>
</dbReference>
<comment type="caution">
    <text evidence="3">The sequence shown here is derived from an EMBL/GenBank/DDBJ whole genome shotgun (WGS) entry which is preliminary data.</text>
</comment>
<proteinExistence type="predicted"/>
<dbReference type="GO" id="GO:0006629">
    <property type="term" value="P:lipid metabolic process"/>
    <property type="evidence" value="ECO:0007669"/>
    <property type="project" value="InterPro"/>
</dbReference>
<sequence>MKIFIWIFSLIVFQVFSVSCEVLREKNVCSSFIDYQTIKTNRNCWYNPDVNAKPHAIAKRHGYRLENHRVVTFDGYILTLHRISPWK</sequence>
<dbReference type="Pfam" id="PF04083">
    <property type="entry name" value="Abhydro_lipase"/>
    <property type="match status" value="1"/>
</dbReference>
<dbReference type="Proteomes" id="UP001431783">
    <property type="component" value="Unassembled WGS sequence"/>
</dbReference>
<dbReference type="AlphaFoldDB" id="A0AAW1VBE1"/>
<evidence type="ECO:0000259" key="2">
    <source>
        <dbReference type="Pfam" id="PF04083"/>
    </source>
</evidence>
<feature type="chain" id="PRO_5043968445" description="Partial AB-hydrolase lipase domain-containing protein" evidence="1">
    <location>
        <begin position="21"/>
        <end position="87"/>
    </location>
</feature>
<evidence type="ECO:0000313" key="4">
    <source>
        <dbReference type="Proteomes" id="UP001431783"/>
    </source>
</evidence>
<evidence type="ECO:0000313" key="3">
    <source>
        <dbReference type="EMBL" id="KAK9890788.1"/>
    </source>
</evidence>
<gene>
    <name evidence="3" type="ORF">WA026_012132</name>
</gene>
<dbReference type="EMBL" id="JARQZJ010000126">
    <property type="protein sequence ID" value="KAK9890788.1"/>
    <property type="molecule type" value="Genomic_DNA"/>
</dbReference>
<protein>
    <recommendedName>
        <fullName evidence="2">Partial AB-hydrolase lipase domain-containing protein</fullName>
    </recommendedName>
</protein>
<dbReference type="PROSITE" id="PS51257">
    <property type="entry name" value="PROKAR_LIPOPROTEIN"/>
    <property type="match status" value="1"/>
</dbReference>
<dbReference type="Gene3D" id="3.40.50.1820">
    <property type="entry name" value="alpha/beta hydrolase"/>
    <property type="match status" value="1"/>
</dbReference>
<keyword evidence="4" id="KW-1185">Reference proteome</keyword>